<proteinExistence type="predicted"/>
<comment type="caution">
    <text evidence="1">The sequence shown here is derived from an EMBL/GenBank/DDBJ whole genome shotgun (WGS) entry which is preliminary data.</text>
</comment>
<gene>
    <name evidence="1" type="ORF">SeLEV6574_g01026</name>
</gene>
<reference evidence="1 2" key="1">
    <citation type="journal article" date="2019" name="Sci. Rep.">
        <title>Comparative genomics of chytrid fungi reveal insights into the obligate biotrophic and pathogenic lifestyle of Synchytrium endobioticum.</title>
        <authorList>
            <person name="van de Vossenberg B.T.L.H."/>
            <person name="Warris S."/>
            <person name="Nguyen H.D.T."/>
            <person name="van Gent-Pelzer M.P.E."/>
            <person name="Joly D.L."/>
            <person name="van de Geest H.C."/>
            <person name="Bonants P.J.M."/>
            <person name="Smith D.S."/>
            <person name="Levesque C.A."/>
            <person name="van der Lee T.A.J."/>
        </authorList>
    </citation>
    <scope>NUCLEOTIDE SEQUENCE [LARGE SCALE GENOMIC DNA]</scope>
    <source>
        <strain evidence="1 2">LEV6574</strain>
    </source>
</reference>
<sequence>MDEGEVLESLDRSKELGKRNERLARISEARALLVANRGNRGNEYLFKAHWTPNPFRPLQSHKECTFVLLDLIIYCWI</sequence>
<protein>
    <submittedName>
        <fullName evidence="1">Uncharacterized protein</fullName>
    </submittedName>
</protein>
<evidence type="ECO:0000313" key="1">
    <source>
        <dbReference type="EMBL" id="TPX50178.1"/>
    </source>
</evidence>
<accession>A0A507DH09</accession>
<dbReference type="Proteomes" id="UP000320475">
    <property type="component" value="Unassembled WGS sequence"/>
</dbReference>
<name>A0A507DH09_9FUNG</name>
<organism evidence="1 2">
    <name type="scientific">Synchytrium endobioticum</name>
    <dbReference type="NCBI Taxonomy" id="286115"/>
    <lineage>
        <taxon>Eukaryota</taxon>
        <taxon>Fungi</taxon>
        <taxon>Fungi incertae sedis</taxon>
        <taxon>Chytridiomycota</taxon>
        <taxon>Chytridiomycota incertae sedis</taxon>
        <taxon>Chytridiomycetes</taxon>
        <taxon>Synchytriales</taxon>
        <taxon>Synchytriaceae</taxon>
        <taxon>Synchytrium</taxon>
    </lineage>
</organism>
<dbReference type="AlphaFoldDB" id="A0A507DH09"/>
<evidence type="ECO:0000313" key="2">
    <source>
        <dbReference type="Proteomes" id="UP000320475"/>
    </source>
</evidence>
<dbReference type="EMBL" id="QEAM01000021">
    <property type="protein sequence ID" value="TPX50178.1"/>
    <property type="molecule type" value="Genomic_DNA"/>
</dbReference>